<dbReference type="InterPro" id="IPR026591">
    <property type="entry name" value="Sirtuin_cat_small_dom_sf"/>
</dbReference>
<dbReference type="InterPro" id="IPR026590">
    <property type="entry name" value="Ssirtuin_cat_dom"/>
</dbReference>
<comment type="caution">
    <text evidence="4">Lacks conserved residue(s) required for the propagation of feature annotation.</text>
</comment>
<reference evidence="7" key="1">
    <citation type="submission" date="2016-08" db="EMBL/GenBank/DDBJ databases">
        <title>Complete Genome Seqeunce of Paenibacillus sp. nov. IHBB 9852 from high altitute lake of Indian trans-Himalayas.</title>
        <authorList>
            <person name="Kiran S."/>
            <person name="Swarnkar M.K."/>
            <person name="Rana A."/>
            <person name="Tewari R."/>
            <person name="Gulati A."/>
        </authorList>
    </citation>
    <scope>NUCLEOTIDE SEQUENCE [LARGE SCALE GENOMIC DNA]</scope>
    <source>
        <strain evidence="7">IHBB 9852</strain>
    </source>
</reference>
<feature type="binding site" evidence="4">
    <location>
        <position position="110"/>
    </location>
    <ligand>
        <name>nicotinamide</name>
        <dbReference type="ChEBI" id="CHEBI:17154"/>
    </ligand>
</feature>
<comment type="cofactor">
    <cofactor evidence="4">
        <name>Zn(2+)</name>
        <dbReference type="ChEBI" id="CHEBI:29105"/>
    </cofactor>
    <text evidence="4">Binds 1 zinc ion per subunit.</text>
</comment>
<feature type="binding site" evidence="4">
    <location>
        <position position="196"/>
    </location>
    <ligand>
        <name>NAD(+)</name>
        <dbReference type="ChEBI" id="CHEBI:57540"/>
    </ligand>
</feature>
<keyword evidence="4 5" id="KW-0479">Metal-binding</keyword>
<evidence type="ECO:0000256" key="4">
    <source>
        <dbReference type="HAMAP-Rule" id="MF_01968"/>
    </source>
</evidence>
<gene>
    <name evidence="4" type="primary">cobB</name>
    <name evidence="7" type="ORF">BBD41_06780</name>
</gene>
<dbReference type="Gene3D" id="3.40.50.1220">
    <property type="entry name" value="TPP-binding domain"/>
    <property type="match status" value="1"/>
</dbReference>
<dbReference type="PANTHER" id="PTHR11085">
    <property type="entry name" value="NAD-DEPENDENT PROTEIN DEACYLASE SIRTUIN-5, MITOCHONDRIAL-RELATED"/>
    <property type="match status" value="1"/>
</dbReference>
<dbReference type="KEGG" id="pib:BBD41_06780"/>
<dbReference type="Gene3D" id="3.30.1600.10">
    <property type="entry name" value="SIR2/SIRT2 'Small Domain"/>
    <property type="match status" value="1"/>
</dbReference>
<comment type="similarity">
    <text evidence="4">Belongs to the sirtuin family. Class U subfamily.</text>
</comment>
<feature type="binding site" evidence="4">
    <location>
        <position position="107"/>
    </location>
    <ligand>
        <name>NAD(+)</name>
        <dbReference type="ChEBI" id="CHEBI:57540"/>
    </ligand>
</feature>
<feature type="binding site" evidence="4">
    <location>
        <position position="219"/>
    </location>
    <ligand>
        <name>NAD(+)</name>
        <dbReference type="ChEBI" id="CHEBI:57540"/>
    </ligand>
</feature>
<protein>
    <recommendedName>
        <fullName evidence="4">NAD-dependent protein deacetylase</fullName>
        <ecNumber evidence="4">2.3.1.286</ecNumber>
    </recommendedName>
    <alternativeName>
        <fullName evidence="4">Regulatory protein SIR2 homolog</fullName>
    </alternativeName>
</protein>
<accession>A0A1B2DX96</accession>
<feature type="binding site" evidence="4">
    <location>
        <position position="26"/>
    </location>
    <ligand>
        <name>NAD(+)</name>
        <dbReference type="ChEBI" id="CHEBI:57540"/>
    </ligand>
</feature>
<feature type="binding site" evidence="4">
    <location>
        <position position="37"/>
    </location>
    <ligand>
        <name>nicotinamide</name>
        <dbReference type="ChEBI" id="CHEBI:17154"/>
    </ligand>
</feature>
<dbReference type="GO" id="GO:0017136">
    <property type="term" value="F:histone deacetylase activity, NAD-dependent"/>
    <property type="evidence" value="ECO:0007669"/>
    <property type="project" value="TreeGrafter"/>
</dbReference>
<feature type="binding site" evidence="4 5">
    <location>
        <position position="136"/>
    </location>
    <ligand>
        <name>Zn(2+)</name>
        <dbReference type="ChEBI" id="CHEBI:29105"/>
    </ligand>
</feature>
<evidence type="ECO:0000256" key="5">
    <source>
        <dbReference type="PROSITE-ProRule" id="PRU00236"/>
    </source>
</evidence>
<dbReference type="GO" id="GO:0070403">
    <property type="term" value="F:NAD+ binding"/>
    <property type="evidence" value="ECO:0007669"/>
    <property type="project" value="UniProtKB-UniRule"/>
</dbReference>
<dbReference type="InterPro" id="IPR029035">
    <property type="entry name" value="DHS-like_NAD/FAD-binding_dom"/>
</dbReference>
<keyword evidence="3 4" id="KW-0520">NAD</keyword>
<keyword evidence="2 4" id="KW-0808">Transferase</keyword>
<dbReference type="RefSeq" id="WP_099477092.1">
    <property type="nucleotide sequence ID" value="NZ_CP016809.1"/>
</dbReference>
<dbReference type="SUPFAM" id="SSF52467">
    <property type="entry name" value="DHS-like NAD/FAD-binding domain"/>
    <property type="match status" value="1"/>
</dbReference>
<feature type="binding site" evidence="4 5">
    <location>
        <position position="158"/>
    </location>
    <ligand>
        <name>Zn(2+)</name>
        <dbReference type="ChEBI" id="CHEBI:29105"/>
    </ligand>
</feature>
<evidence type="ECO:0000256" key="3">
    <source>
        <dbReference type="ARBA" id="ARBA00023027"/>
    </source>
</evidence>
<dbReference type="Pfam" id="PF02146">
    <property type="entry name" value="SIR2"/>
    <property type="match status" value="1"/>
</dbReference>
<keyword evidence="4 5" id="KW-0862">Zinc</keyword>
<dbReference type="HAMAP" id="MF_01968">
    <property type="entry name" value="Sirtuin_ClassU"/>
    <property type="match status" value="1"/>
</dbReference>
<dbReference type="PROSITE" id="PS50305">
    <property type="entry name" value="SIRTUIN"/>
    <property type="match status" value="1"/>
</dbReference>
<feature type="binding site" evidence="4">
    <location>
        <position position="125"/>
    </location>
    <ligand>
        <name>NAD(+)</name>
        <dbReference type="ChEBI" id="CHEBI:57540"/>
    </ligand>
</feature>
<feature type="binding site" evidence="4">
    <location>
        <position position="109"/>
    </location>
    <ligand>
        <name>NAD(+)</name>
        <dbReference type="ChEBI" id="CHEBI:57540"/>
    </ligand>
</feature>
<feature type="binding site" evidence="4">
    <location>
        <position position="220"/>
    </location>
    <ligand>
        <name>NAD(+)</name>
        <dbReference type="ChEBI" id="CHEBI:57540"/>
    </ligand>
</feature>
<dbReference type="PANTHER" id="PTHR11085:SF4">
    <property type="entry name" value="NAD-DEPENDENT PROTEIN DEACYLASE"/>
    <property type="match status" value="1"/>
</dbReference>
<feature type="active site" description="Proton acceptor" evidence="4 5">
    <location>
        <position position="125"/>
    </location>
</feature>
<dbReference type="InterPro" id="IPR003000">
    <property type="entry name" value="Sirtuin"/>
</dbReference>
<dbReference type="EC" id="2.3.1.286" evidence="4"/>
<feature type="domain" description="Deacetylase sirtuin-type" evidence="6">
    <location>
        <begin position="1"/>
        <end position="252"/>
    </location>
</feature>
<organism evidence="7">
    <name type="scientific">Paenibacillus ihbetae</name>
    <dbReference type="NCBI Taxonomy" id="1870820"/>
    <lineage>
        <taxon>Bacteria</taxon>
        <taxon>Bacillati</taxon>
        <taxon>Bacillota</taxon>
        <taxon>Bacilli</taxon>
        <taxon>Bacillales</taxon>
        <taxon>Paenibacillaceae</taxon>
        <taxon>Paenibacillus</taxon>
    </lineage>
</organism>
<comment type="function">
    <text evidence="4">NAD-dependent protein deacetylase which modulates the activities of several enzymes which are inactive in their acetylated form.</text>
</comment>
<dbReference type="GO" id="GO:0005737">
    <property type="term" value="C:cytoplasm"/>
    <property type="evidence" value="ECO:0007669"/>
    <property type="project" value="UniProtKB-SubCell"/>
</dbReference>
<proteinExistence type="inferred from homology"/>
<evidence type="ECO:0000259" key="6">
    <source>
        <dbReference type="PROSITE" id="PS50305"/>
    </source>
</evidence>
<name>A0A1B2DX96_9BACL</name>
<comment type="subcellular location">
    <subcellularLocation>
        <location evidence="4">Cytoplasm</location>
    </subcellularLocation>
</comment>
<feature type="binding site" evidence="4">
    <location>
        <position position="237"/>
    </location>
    <ligand>
        <name>NAD(+)</name>
        <dbReference type="ChEBI" id="CHEBI:57540"/>
    </ligand>
</feature>
<feature type="binding site" evidence="4 5">
    <location>
        <position position="133"/>
    </location>
    <ligand>
        <name>Zn(2+)</name>
        <dbReference type="ChEBI" id="CHEBI:29105"/>
    </ligand>
</feature>
<dbReference type="AlphaFoldDB" id="A0A1B2DX96"/>
<evidence type="ECO:0000256" key="2">
    <source>
        <dbReference type="ARBA" id="ARBA00022679"/>
    </source>
</evidence>
<comment type="catalytic activity">
    <reaction evidence="4">
        <text>N(6)-acetyl-L-lysyl-[protein] + NAD(+) + H2O = 2''-O-acetyl-ADP-D-ribose + nicotinamide + L-lysyl-[protein]</text>
        <dbReference type="Rhea" id="RHEA:43636"/>
        <dbReference type="Rhea" id="RHEA-COMP:9752"/>
        <dbReference type="Rhea" id="RHEA-COMP:10731"/>
        <dbReference type="ChEBI" id="CHEBI:15377"/>
        <dbReference type="ChEBI" id="CHEBI:17154"/>
        <dbReference type="ChEBI" id="CHEBI:29969"/>
        <dbReference type="ChEBI" id="CHEBI:57540"/>
        <dbReference type="ChEBI" id="CHEBI:61930"/>
        <dbReference type="ChEBI" id="CHEBI:83767"/>
        <dbReference type="EC" id="2.3.1.286"/>
    </reaction>
</comment>
<feature type="binding site" evidence="4">
    <location>
        <position position="197"/>
    </location>
    <ligand>
        <name>NAD(+)</name>
        <dbReference type="ChEBI" id="CHEBI:57540"/>
    </ligand>
</feature>
<feature type="binding site" evidence="4">
    <location>
        <position position="110"/>
    </location>
    <ligand>
        <name>NAD(+)</name>
        <dbReference type="ChEBI" id="CHEBI:57540"/>
    </ligand>
</feature>
<evidence type="ECO:0000256" key="1">
    <source>
        <dbReference type="ARBA" id="ARBA00022490"/>
    </source>
</evidence>
<dbReference type="NCBIfam" id="NF001752">
    <property type="entry name" value="PRK00481.1-1"/>
    <property type="match status" value="1"/>
</dbReference>
<feature type="binding site" evidence="4 5">
    <location>
        <position position="155"/>
    </location>
    <ligand>
        <name>Zn(2+)</name>
        <dbReference type="ChEBI" id="CHEBI:29105"/>
    </ligand>
</feature>
<dbReference type="EMBL" id="CP016809">
    <property type="protein sequence ID" value="ANY72319.1"/>
    <property type="molecule type" value="Genomic_DNA"/>
</dbReference>
<feature type="binding site" evidence="4">
    <location>
        <position position="109"/>
    </location>
    <ligand>
        <name>nicotinamide</name>
        <dbReference type="ChEBI" id="CHEBI:17154"/>
    </ligand>
</feature>
<feature type="binding site" evidence="4">
    <location>
        <position position="37"/>
    </location>
    <ligand>
        <name>NAD(+)</name>
        <dbReference type="ChEBI" id="CHEBI:57540"/>
    </ligand>
</feature>
<sequence>MENRKKIEQLATWIEASDYIVFFGGAGTSTESGIPDFRSAAGLYQSEHQSPYPPEVMLSHSFFMKHPEVFYDFYRSKMLHPHAQPNGCHRLLSRLAREGKLKAVITQNIDGLHQSAGCADVLELHGSVHRNYCMECSRFFSLQDILDIKETVPRCPDCGGVVRPDVVLYEEELDQKILMRSIQEISTADLLIIGGTSLTVHPAAGLVSYFQGSKVALLNADPTPYDHRAGLLIADRIGEVMTEVDKLIHTKL</sequence>
<dbReference type="GO" id="GO:0008270">
    <property type="term" value="F:zinc ion binding"/>
    <property type="evidence" value="ECO:0007669"/>
    <property type="project" value="UniProtKB-UniRule"/>
</dbReference>
<dbReference type="InterPro" id="IPR028628">
    <property type="entry name" value="Sirtuin_class_U"/>
</dbReference>
<keyword evidence="1 4" id="KW-0963">Cytoplasm</keyword>
<dbReference type="InterPro" id="IPR050134">
    <property type="entry name" value="NAD-dep_sirtuin_deacylases"/>
</dbReference>
<evidence type="ECO:0000313" key="7">
    <source>
        <dbReference type="EMBL" id="ANY72319.1"/>
    </source>
</evidence>
<feature type="binding site" evidence="4">
    <location>
        <position position="30"/>
    </location>
    <ligand>
        <name>NAD(+)</name>
        <dbReference type="ChEBI" id="CHEBI:57540"/>
    </ligand>
</feature>
<feature type="binding site" evidence="4">
    <location>
        <position position="38"/>
    </location>
    <ligand>
        <name>NAD(+)</name>
        <dbReference type="ChEBI" id="CHEBI:57540"/>
    </ligand>
</feature>